<dbReference type="SMART" id="SM00116">
    <property type="entry name" value="CBS"/>
    <property type="match status" value="2"/>
</dbReference>
<dbReference type="InterPro" id="IPR013785">
    <property type="entry name" value="Aldolase_TIM"/>
</dbReference>
<feature type="domain" description="CBS" evidence="4">
    <location>
        <begin position="259"/>
        <end position="307"/>
    </location>
</feature>
<evidence type="ECO:0000313" key="5">
    <source>
        <dbReference type="EMBL" id="GFR75384.1"/>
    </source>
</evidence>
<evidence type="ECO:0000256" key="1">
    <source>
        <dbReference type="ARBA" id="ARBA00023122"/>
    </source>
</evidence>
<keyword evidence="6" id="KW-1185">Reference proteome</keyword>
<dbReference type="SUPFAM" id="SSF54631">
    <property type="entry name" value="CBS-domain pair"/>
    <property type="match status" value="1"/>
</dbReference>
<keyword evidence="2" id="KW-0704">Schiff base</keyword>
<accession>A0AAV4FQW4</accession>
<dbReference type="AlphaFoldDB" id="A0AAV4FQW4"/>
<evidence type="ECO:0000256" key="3">
    <source>
        <dbReference type="PROSITE-ProRule" id="PRU00703"/>
    </source>
</evidence>
<evidence type="ECO:0000259" key="4">
    <source>
        <dbReference type="PROSITE" id="PS51371"/>
    </source>
</evidence>
<keyword evidence="1 3" id="KW-0129">CBS domain</keyword>
<protein>
    <submittedName>
        <fullName evidence="5">Transaldolase</fullName>
    </submittedName>
</protein>
<dbReference type="Gene3D" id="3.10.580.10">
    <property type="entry name" value="CBS-domain"/>
    <property type="match status" value="1"/>
</dbReference>
<dbReference type="SUPFAM" id="SSF51569">
    <property type="entry name" value="Aldolase"/>
    <property type="match status" value="1"/>
</dbReference>
<dbReference type="EMBL" id="BMAT01004542">
    <property type="protein sequence ID" value="GFR75384.1"/>
    <property type="molecule type" value="Genomic_DNA"/>
</dbReference>
<dbReference type="Gene3D" id="3.20.20.70">
    <property type="entry name" value="Aldolase class I"/>
    <property type="match status" value="1"/>
</dbReference>
<dbReference type="Proteomes" id="UP000762676">
    <property type="component" value="Unassembled WGS sequence"/>
</dbReference>
<dbReference type="InterPro" id="IPR000644">
    <property type="entry name" value="CBS_dom"/>
</dbReference>
<dbReference type="InterPro" id="IPR046342">
    <property type="entry name" value="CBS_dom_sf"/>
</dbReference>
<dbReference type="PANTHER" id="PTHR42745">
    <property type="match status" value="1"/>
</dbReference>
<dbReference type="PANTHER" id="PTHR42745:SF1">
    <property type="entry name" value="ARABINOSE 5-PHOSPHATE ISOMERASE KDSD"/>
    <property type="match status" value="1"/>
</dbReference>
<sequence length="307" mass="34337">MHRHGITDIDGTIVKLSKIVPILQIEALGETAEEIIAEAKRQDNLGLDKNKTVYKIPISLQGVKACKKLTDEGFLVNIHLIYTLQQAYMAMEAGATYVCPLVGRLQDEGTDALQMVEQIVETVEHYRYDTKVMFSSVRNVEHIRNALNSKVHTITAPWKIIKQLTQNHFTKIGTQQFFEHTKLMTIRVREVISSKNPIIPPSSTIADALIKMTSDKFGAVAIADEKAHLLGVFTDGDLRRLISQQKIKDTFTEKVLDVATKNPISVDADSLLIDAQKIFSEKDIDELVVLSQGKAIGMLDIQDLMKL</sequence>
<dbReference type="Pfam" id="PF00923">
    <property type="entry name" value="TAL_FSA"/>
    <property type="match status" value="1"/>
</dbReference>
<proteinExistence type="predicted"/>
<feature type="domain" description="CBS" evidence="4">
    <location>
        <begin position="192"/>
        <end position="250"/>
    </location>
</feature>
<dbReference type="Pfam" id="PF00571">
    <property type="entry name" value="CBS"/>
    <property type="match status" value="1"/>
</dbReference>
<dbReference type="PROSITE" id="PS51371">
    <property type="entry name" value="CBS"/>
    <property type="match status" value="2"/>
</dbReference>
<reference evidence="5 6" key="1">
    <citation type="journal article" date="2021" name="Elife">
        <title>Chloroplast acquisition without the gene transfer in kleptoplastic sea slugs, Plakobranchus ocellatus.</title>
        <authorList>
            <person name="Maeda T."/>
            <person name="Takahashi S."/>
            <person name="Yoshida T."/>
            <person name="Shimamura S."/>
            <person name="Takaki Y."/>
            <person name="Nagai Y."/>
            <person name="Toyoda A."/>
            <person name="Suzuki Y."/>
            <person name="Arimoto A."/>
            <person name="Ishii H."/>
            <person name="Satoh N."/>
            <person name="Nishiyama T."/>
            <person name="Hasebe M."/>
            <person name="Maruyama T."/>
            <person name="Minagawa J."/>
            <person name="Obokata J."/>
            <person name="Shigenobu S."/>
        </authorList>
    </citation>
    <scope>NUCLEOTIDE SEQUENCE [LARGE SCALE GENOMIC DNA]</scope>
</reference>
<gene>
    <name evidence="5" type="ORF">ElyMa_002187000</name>
</gene>
<dbReference type="GO" id="GO:0005975">
    <property type="term" value="P:carbohydrate metabolic process"/>
    <property type="evidence" value="ECO:0007669"/>
    <property type="project" value="InterPro"/>
</dbReference>
<comment type="caution">
    <text evidence="5">The sequence shown here is derived from an EMBL/GenBank/DDBJ whole genome shotgun (WGS) entry which is preliminary data.</text>
</comment>
<dbReference type="InterPro" id="IPR050986">
    <property type="entry name" value="GutQ/KpsF_isomerases"/>
</dbReference>
<name>A0AAV4FQW4_9GAST</name>
<evidence type="ECO:0000313" key="6">
    <source>
        <dbReference type="Proteomes" id="UP000762676"/>
    </source>
</evidence>
<evidence type="ECO:0000256" key="2">
    <source>
        <dbReference type="ARBA" id="ARBA00023270"/>
    </source>
</evidence>
<dbReference type="InterPro" id="IPR001585">
    <property type="entry name" value="TAL/FSA"/>
</dbReference>
<organism evidence="5 6">
    <name type="scientific">Elysia marginata</name>
    <dbReference type="NCBI Taxonomy" id="1093978"/>
    <lineage>
        <taxon>Eukaryota</taxon>
        <taxon>Metazoa</taxon>
        <taxon>Spiralia</taxon>
        <taxon>Lophotrochozoa</taxon>
        <taxon>Mollusca</taxon>
        <taxon>Gastropoda</taxon>
        <taxon>Heterobranchia</taxon>
        <taxon>Euthyneura</taxon>
        <taxon>Panpulmonata</taxon>
        <taxon>Sacoglossa</taxon>
        <taxon>Placobranchoidea</taxon>
        <taxon>Plakobranchidae</taxon>
        <taxon>Elysia</taxon>
    </lineage>
</organism>